<organism evidence="1">
    <name type="scientific">Amphimedon queenslandica</name>
    <name type="common">Sponge</name>
    <dbReference type="NCBI Taxonomy" id="400682"/>
    <lineage>
        <taxon>Eukaryota</taxon>
        <taxon>Metazoa</taxon>
        <taxon>Porifera</taxon>
        <taxon>Demospongiae</taxon>
        <taxon>Heteroscleromorpha</taxon>
        <taxon>Haplosclerida</taxon>
        <taxon>Niphatidae</taxon>
        <taxon>Amphimedon</taxon>
    </lineage>
</organism>
<proteinExistence type="predicted"/>
<accession>A0A1X7TV29</accession>
<dbReference type="InParanoid" id="A0A1X7TV29"/>
<evidence type="ECO:0000313" key="1">
    <source>
        <dbReference type="EnsemblMetazoa" id="Aqu2.1.18899_001"/>
    </source>
</evidence>
<protein>
    <submittedName>
        <fullName evidence="1">Uncharacterized protein</fullName>
    </submittedName>
</protein>
<name>A0A1X7TV29_AMPQE</name>
<dbReference type="AlphaFoldDB" id="A0A1X7TV29"/>
<sequence length="112" mass="12772">MSDSSSEEDYDSQYEMLDGERQSSLFHFIRFIKDGDEQSSLPDLGEDGDTIGQSTNGVSNWLPKTASCCNWARSSPRSPRWRVELKHWKKRVQKTLVLCGWIGADHRPPVAK</sequence>
<dbReference type="EnsemblMetazoa" id="Aqu2.1.18899_001">
    <property type="protein sequence ID" value="Aqu2.1.18899_001"/>
    <property type="gene ID" value="Aqu2.1.18899"/>
</dbReference>
<reference evidence="1" key="1">
    <citation type="submission" date="2017-05" db="UniProtKB">
        <authorList>
            <consortium name="EnsemblMetazoa"/>
        </authorList>
    </citation>
    <scope>IDENTIFICATION</scope>
</reference>